<name>A0A2P2P816_RHIMU</name>
<dbReference type="EMBL" id="GGEC01070412">
    <property type="protein sequence ID" value="MBX50896.1"/>
    <property type="molecule type" value="Transcribed_RNA"/>
</dbReference>
<organism evidence="2">
    <name type="scientific">Rhizophora mucronata</name>
    <name type="common">Asiatic mangrove</name>
    <dbReference type="NCBI Taxonomy" id="61149"/>
    <lineage>
        <taxon>Eukaryota</taxon>
        <taxon>Viridiplantae</taxon>
        <taxon>Streptophyta</taxon>
        <taxon>Embryophyta</taxon>
        <taxon>Tracheophyta</taxon>
        <taxon>Spermatophyta</taxon>
        <taxon>Magnoliopsida</taxon>
        <taxon>eudicotyledons</taxon>
        <taxon>Gunneridae</taxon>
        <taxon>Pentapetalae</taxon>
        <taxon>rosids</taxon>
        <taxon>fabids</taxon>
        <taxon>Malpighiales</taxon>
        <taxon>Rhizophoraceae</taxon>
        <taxon>Rhizophora</taxon>
    </lineage>
</organism>
<evidence type="ECO:0000256" key="1">
    <source>
        <dbReference type="SAM" id="MobiDB-lite"/>
    </source>
</evidence>
<dbReference type="AlphaFoldDB" id="A0A2P2P816"/>
<feature type="region of interest" description="Disordered" evidence="1">
    <location>
        <begin position="1"/>
        <end position="21"/>
    </location>
</feature>
<sequence length="21" mass="2456">MLSHNSHMTSYIMDWTASSQK</sequence>
<accession>A0A2P2P816</accession>
<proteinExistence type="predicted"/>
<evidence type="ECO:0000313" key="2">
    <source>
        <dbReference type="EMBL" id="MBX50896.1"/>
    </source>
</evidence>
<reference evidence="2" key="1">
    <citation type="submission" date="2018-02" db="EMBL/GenBank/DDBJ databases">
        <title>Rhizophora mucronata_Transcriptome.</title>
        <authorList>
            <person name="Meera S.P."/>
            <person name="Sreeshan A."/>
            <person name="Augustine A."/>
        </authorList>
    </citation>
    <scope>NUCLEOTIDE SEQUENCE</scope>
    <source>
        <tissue evidence="2">Leaf</tissue>
    </source>
</reference>
<protein>
    <submittedName>
        <fullName evidence="2">Uncharacterized protein</fullName>
    </submittedName>
</protein>